<evidence type="ECO:0000256" key="1">
    <source>
        <dbReference type="SAM" id="SignalP"/>
    </source>
</evidence>
<dbReference type="PROSITE" id="PS51257">
    <property type="entry name" value="PROKAR_LIPOPROTEIN"/>
    <property type="match status" value="1"/>
</dbReference>
<proteinExistence type="predicted"/>
<keyword evidence="1" id="KW-0732">Signal</keyword>
<feature type="signal peptide" evidence="1">
    <location>
        <begin position="1"/>
        <end position="24"/>
    </location>
</feature>
<dbReference type="Pfam" id="PF10670">
    <property type="entry name" value="DUF4198"/>
    <property type="match status" value="1"/>
</dbReference>
<gene>
    <name evidence="2" type="ORF">NX782_19055</name>
</gene>
<feature type="chain" id="PRO_5047450825" evidence="1">
    <location>
        <begin position="25"/>
        <end position="276"/>
    </location>
</feature>
<keyword evidence="3" id="KW-1185">Reference proteome</keyword>
<evidence type="ECO:0000313" key="2">
    <source>
        <dbReference type="EMBL" id="MCS0591291.1"/>
    </source>
</evidence>
<dbReference type="InterPro" id="IPR019613">
    <property type="entry name" value="DUF4198"/>
</dbReference>
<name>A0ABT2AAR1_9BURK</name>
<organism evidence="2 3">
    <name type="scientific">Massilia norwichensis</name>
    <dbReference type="NCBI Taxonomy" id="1442366"/>
    <lineage>
        <taxon>Bacteria</taxon>
        <taxon>Pseudomonadati</taxon>
        <taxon>Pseudomonadota</taxon>
        <taxon>Betaproteobacteria</taxon>
        <taxon>Burkholderiales</taxon>
        <taxon>Oxalobacteraceae</taxon>
        <taxon>Telluria group</taxon>
        <taxon>Massilia</taxon>
    </lineage>
</organism>
<dbReference type="Proteomes" id="UP001205560">
    <property type="component" value="Unassembled WGS sequence"/>
</dbReference>
<evidence type="ECO:0000313" key="3">
    <source>
        <dbReference type="Proteomes" id="UP001205560"/>
    </source>
</evidence>
<comment type="caution">
    <text evidence="2">The sequence shown here is derived from an EMBL/GenBank/DDBJ whole genome shotgun (WGS) entry which is preliminary data.</text>
</comment>
<dbReference type="RefSeq" id="WP_258847060.1">
    <property type="nucleotide sequence ID" value="NZ_JANUGX010000025.1"/>
</dbReference>
<accession>A0ABT2AAR1</accession>
<protein>
    <submittedName>
        <fullName evidence="2">DUF4198 domain-containing protein</fullName>
    </submittedName>
</protein>
<reference evidence="2 3" key="1">
    <citation type="submission" date="2022-08" db="EMBL/GenBank/DDBJ databases">
        <title>Reclassification of Massilia species as members of the genera Telluria, Duganella, Pseudoduganella, Mokoshia gen. nov. and Zemynaea gen. nov. using orthogonal and non-orthogonal genome-based approaches.</title>
        <authorList>
            <person name="Bowman J.P."/>
        </authorList>
    </citation>
    <scope>NUCLEOTIDE SEQUENCE [LARGE SCALE GENOMIC DNA]</scope>
    <source>
        <strain evidence="2 3">LMG 28164</strain>
    </source>
</reference>
<sequence length="276" mass="29821">MQNKFFKQFAITTILAGMACAAQAHKPWMLPSSTLIETDREAWVTIDGAVSEGLFDLDHLPLRMDGLTVTDPDGQTAPAPAATMSKFRSSVDLKLPKNGTYRITLAGASVMGSYQLNGETKRFRASAQTADKEIPAGVTDVRRTTTVQRQDTFVTANKASTGALKPLGTGLELVPVTHPNELHTGEKATFRFQLDGKPLANFPFSLIPGGVKYRGTLNEVRLTTDAKGEATFTLPAPNMYWLSAAYPANAPRGPGEQGPADTKRYSYSATLEILPE</sequence>
<dbReference type="EMBL" id="JANUGX010000025">
    <property type="protein sequence ID" value="MCS0591291.1"/>
    <property type="molecule type" value="Genomic_DNA"/>
</dbReference>